<proteinExistence type="predicted"/>
<name>W9SFP0_9ROSA</name>
<feature type="compositionally biased region" description="Polar residues" evidence="1">
    <location>
        <begin position="76"/>
        <end position="94"/>
    </location>
</feature>
<evidence type="ECO:0000313" key="3">
    <source>
        <dbReference type="Proteomes" id="UP000030645"/>
    </source>
</evidence>
<organism evidence="2 3">
    <name type="scientific">Morus notabilis</name>
    <dbReference type="NCBI Taxonomy" id="981085"/>
    <lineage>
        <taxon>Eukaryota</taxon>
        <taxon>Viridiplantae</taxon>
        <taxon>Streptophyta</taxon>
        <taxon>Embryophyta</taxon>
        <taxon>Tracheophyta</taxon>
        <taxon>Spermatophyta</taxon>
        <taxon>Magnoliopsida</taxon>
        <taxon>eudicotyledons</taxon>
        <taxon>Gunneridae</taxon>
        <taxon>Pentapetalae</taxon>
        <taxon>rosids</taxon>
        <taxon>fabids</taxon>
        <taxon>Rosales</taxon>
        <taxon>Moraceae</taxon>
        <taxon>Moreae</taxon>
        <taxon>Morus</taxon>
    </lineage>
</organism>
<keyword evidence="3" id="KW-1185">Reference proteome</keyword>
<dbReference type="AlphaFoldDB" id="W9SFP0"/>
<reference evidence="3" key="1">
    <citation type="submission" date="2013-01" db="EMBL/GenBank/DDBJ databases">
        <title>Draft Genome Sequence of a Mulberry Tree, Morus notabilis C.K. Schneid.</title>
        <authorList>
            <person name="He N."/>
            <person name="Zhao S."/>
        </authorList>
    </citation>
    <scope>NUCLEOTIDE SEQUENCE</scope>
</reference>
<feature type="compositionally biased region" description="Low complexity" evidence="1">
    <location>
        <begin position="1"/>
        <end position="24"/>
    </location>
</feature>
<feature type="region of interest" description="Disordered" evidence="1">
    <location>
        <begin position="1"/>
        <end position="51"/>
    </location>
</feature>
<sequence>MANLPSSSSPQSLSSASNSDNSPATTTKPTSHSSLFPKLQVDAGENNFDEKTPEVATNFQWPCMRSYADTVKAFEDQNSSESVTVNETPSNISNGKHLPKKNG</sequence>
<dbReference type="OrthoDB" id="1669448at2759"/>
<dbReference type="EMBL" id="KE346099">
    <property type="protein sequence ID" value="EXC26167.1"/>
    <property type="molecule type" value="Genomic_DNA"/>
</dbReference>
<gene>
    <name evidence="2" type="ORF">L484_009989</name>
</gene>
<dbReference type="Proteomes" id="UP000030645">
    <property type="component" value="Unassembled WGS sequence"/>
</dbReference>
<evidence type="ECO:0000313" key="2">
    <source>
        <dbReference type="EMBL" id="EXC26167.1"/>
    </source>
</evidence>
<accession>W9SFP0</accession>
<evidence type="ECO:0000256" key="1">
    <source>
        <dbReference type="SAM" id="MobiDB-lite"/>
    </source>
</evidence>
<feature type="region of interest" description="Disordered" evidence="1">
    <location>
        <begin position="76"/>
        <end position="103"/>
    </location>
</feature>
<dbReference type="KEGG" id="mnt:21393301"/>
<protein>
    <submittedName>
        <fullName evidence="2">Uncharacterized protein</fullName>
    </submittedName>
</protein>
<feature type="compositionally biased region" description="Polar residues" evidence="1">
    <location>
        <begin position="25"/>
        <end position="34"/>
    </location>
</feature>